<accession>A0A9P4I530</accession>
<evidence type="ECO:0000313" key="4">
    <source>
        <dbReference type="Proteomes" id="UP000799772"/>
    </source>
</evidence>
<dbReference type="EMBL" id="ML978144">
    <property type="protein sequence ID" value="KAF2092599.1"/>
    <property type="molecule type" value="Genomic_DNA"/>
</dbReference>
<dbReference type="PANTHER" id="PTHR33365">
    <property type="entry name" value="YALI0B05434P"/>
    <property type="match status" value="1"/>
</dbReference>
<sequence>METAELGFANKPEHYIVTIEMFHQLHCLSYLRQRVYEAPGEHFQKESDKSRADHLSHCVDYLRQVLMCHGDVTPIALIADPNPPAFRPPILPNFSIKHTCRKFDKIFDWAAKRNTSGLTIE</sequence>
<dbReference type="Pfam" id="PF11807">
    <property type="entry name" value="UstYa"/>
    <property type="match status" value="1"/>
</dbReference>
<comment type="caution">
    <text evidence="3">The sequence shown here is derived from an EMBL/GenBank/DDBJ whole genome shotgun (WGS) entry which is preliminary data.</text>
</comment>
<comment type="pathway">
    <text evidence="1">Mycotoxin biosynthesis.</text>
</comment>
<dbReference type="PANTHER" id="PTHR33365:SF4">
    <property type="entry name" value="CYCLOCHLOROTINE BIOSYNTHESIS PROTEIN O"/>
    <property type="match status" value="1"/>
</dbReference>
<name>A0A9P4I530_9PEZI</name>
<dbReference type="GO" id="GO:0043386">
    <property type="term" value="P:mycotoxin biosynthetic process"/>
    <property type="evidence" value="ECO:0007669"/>
    <property type="project" value="InterPro"/>
</dbReference>
<gene>
    <name evidence="3" type="ORF">NA57DRAFT_49976</name>
</gene>
<keyword evidence="4" id="KW-1185">Reference proteome</keyword>
<evidence type="ECO:0000256" key="1">
    <source>
        <dbReference type="ARBA" id="ARBA00004685"/>
    </source>
</evidence>
<protein>
    <submittedName>
        <fullName evidence="3">Uncharacterized protein</fullName>
    </submittedName>
</protein>
<organism evidence="3 4">
    <name type="scientific">Rhizodiscina lignyota</name>
    <dbReference type="NCBI Taxonomy" id="1504668"/>
    <lineage>
        <taxon>Eukaryota</taxon>
        <taxon>Fungi</taxon>
        <taxon>Dikarya</taxon>
        <taxon>Ascomycota</taxon>
        <taxon>Pezizomycotina</taxon>
        <taxon>Dothideomycetes</taxon>
        <taxon>Pleosporomycetidae</taxon>
        <taxon>Aulographales</taxon>
        <taxon>Rhizodiscinaceae</taxon>
        <taxon>Rhizodiscina</taxon>
    </lineage>
</organism>
<dbReference type="OrthoDB" id="3687641at2759"/>
<evidence type="ECO:0000313" key="3">
    <source>
        <dbReference type="EMBL" id="KAF2092599.1"/>
    </source>
</evidence>
<proteinExistence type="inferred from homology"/>
<dbReference type="AlphaFoldDB" id="A0A9P4I530"/>
<dbReference type="Proteomes" id="UP000799772">
    <property type="component" value="Unassembled WGS sequence"/>
</dbReference>
<evidence type="ECO:0000256" key="2">
    <source>
        <dbReference type="ARBA" id="ARBA00035112"/>
    </source>
</evidence>
<reference evidence="3" key="1">
    <citation type="journal article" date="2020" name="Stud. Mycol.">
        <title>101 Dothideomycetes genomes: a test case for predicting lifestyles and emergence of pathogens.</title>
        <authorList>
            <person name="Haridas S."/>
            <person name="Albert R."/>
            <person name="Binder M."/>
            <person name="Bloem J."/>
            <person name="Labutti K."/>
            <person name="Salamov A."/>
            <person name="Andreopoulos B."/>
            <person name="Baker S."/>
            <person name="Barry K."/>
            <person name="Bills G."/>
            <person name="Bluhm B."/>
            <person name="Cannon C."/>
            <person name="Castanera R."/>
            <person name="Culley D."/>
            <person name="Daum C."/>
            <person name="Ezra D."/>
            <person name="Gonzalez J."/>
            <person name="Henrissat B."/>
            <person name="Kuo A."/>
            <person name="Liang C."/>
            <person name="Lipzen A."/>
            <person name="Lutzoni F."/>
            <person name="Magnuson J."/>
            <person name="Mondo S."/>
            <person name="Nolan M."/>
            <person name="Ohm R."/>
            <person name="Pangilinan J."/>
            <person name="Park H.-J."/>
            <person name="Ramirez L."/>
            <person name="Alfaro M."/>
            <person name="Sun H."/>
            <person name="Tritt A."/>
            <person name="Yoshinaga Y."/>
            <person name="Zwiers L.-H."/>
            <person name="Turgeon B."/>
            <person name="Goodwin S."/>
            <person name="Spatafora J."/>
            <person name="Crous P."/>
            <person name="Grigoriev I."/>
        </authorList>
    </citation>
    <scope>NUCLEOTIDE SEQUENCE</scope>
    <source>
        <strain evidence="3">CBS 133067</strain>
    </source>
</reference>
<comment type="similarity">
    <text evidence="2">Belongs to the ustYa family.</text>
</comment>
<dbReference type="InterPro" id="IPR021765">
    <property type="entry name" value="UstYa-like"/>
</dbReference>